<protein>
    <submittedName>
        <fullName evidence="1">RING-H2 finger protein ATL74</fullName>
    </submittedName>
</protein>
<dbReference type="Proteomes" id="UP001060215">
    <property type="component" value="Chromosome 6"/>
</dbReference>
<proteinExistence type="predicted"/>
<reference evidence="1 2" key="1">
    <citation type="journal article" date="2022" name="Plant J.">
        <title>Chromosome-level genome of Camellia lanceoleosa provides a valuable resource for understanding genome evolution and self-incompatibility.</title>
        <authorList>
            <person name="Gong W."/>
            <person name="Xiao S."/>
            <person name="Wang L."/>
            <person name="Liao Z."/>
            <person name="Chang Y."/>
            <person name="Mo W."/>
            <person name="Hu G."/>
            <person name="Li W."/>
            <person name="Zhao G."/>
            <person name="Zhu H."/>
            <person name="Hu X."/>
            <person name="Ji K."/>
            <person name="Xiang X."/>
            <person name="Song Q."/>
            <person name="Yuan D."/>
            <person name="Jin S."/>
            <person name="Zhang L."/>
        </authorList>
    </citation>
    <scope>NUCLEOTIDE SEQUENCE [LARGE SCALE GENOMIC DNA]</scope>
    <source>
        <strain evidence="1">SQ_2022a</strain>
    </source>
</reference>
<evidence type="ECO:0000313" key="1">
    <source>
        <dbReference type="EMBL" id="KAI8024135.1"/>
    </source>
</evidence>
<accession>A0ACC0IGX0</accession>
<keyword evidence="2" id="KW-1185">Reference proteome</keyword>
<sequence length="154" mass="17629">MVFQASPPVAAHHTNHPRNVFDVLMNIAYYISSAIIFLLIVGGIVFFIHCFVLCIQLALRKLVVFLQRVGILQALEERNKKMVLKTLPPLVKFRAHESVLYCSTCAICLEDFKDREFCQILPLCNHMFHSNCIRPWLINNLKCPNCRTSIVSLA</sequence>
<comment type="caution">
    <text evidence="1">The sequence shown here is derived from an EMBL/GenBank/DDBJ whole genome shotgun (WGS) entry which is preliminary data.</text>
</comment>
<evidence type="ECO:0000313" key="2">
    <source>
        <dbReference type="Proteomes" id="UP001060215"/>
    </source>
</evidence>
<organism evidence="1 2">
    <name type="scientific">Camellia lanceoleosa</name>
    <dbReference type="NCBI Taxonomy" id="1840588"/>
    <lineage>
        <taxon>Eukaryota</taxon>
        <taxon>Viridiplantae</taxon>
        <taxon>Streptophyta</taxon>
        <taxon>Embryophyta</taxon>
        <taxon>Tracheophyta</taxon>
        <taxon>Spermatophyta</taxon>
        <taxon>Magnoliopsida</taxon>
        <taxon>eudicotyledons</taxon>
        <taxon>Gunneridae</taxon>
        <taxon>Pentapetalae</taxon>
        <taxon>asterids</taxon>
        <taxon>Ericales</taxon>
        <taxon>Theaceae</taxon>
        <taxon>Camellia</taxon>
    </lineage>
</organism>
<gene>
    <name evidence="1" type="ORF">LOK49_LG03G00373</name>
</gene>
<dbReference type="EMBL" id="CM045763">
    <property type="protein sequence ID" value="KAI8024135.1"/>
    <property type="molecule type" value="Genomic_DNA"/>
</dbReference>
<name>A0ACC0IGX0_9ERIC</name>